<dbReference type="Proteomes" id="UP001055712">
    <property type="component" value="Unassembled WGS sequence"/>
</dbReference>
<proteinExistence type="predicted"/>
<protein>
    <submittedName>
        <fullName evidence="2">Uncharacterized protein</fullName>
    </submittedName>
</protein>
<feature type="region of interest" description="Disordered" evidence="1">
    <location>
        <begin position="288"/>
        <end position="323"/>
    </location>
</feature>
<sequence length="383" mass="38379">MTPPPEQLSGGAAPPHAPPTAPTAEAGPRVAATPPAAACSGAAAAAAAEEAAAVTVAAAAAVAAGALAQSRAPLPPFSQPSEQHPAASAPPPVGSWHPSRASSAPPNLTGLPGISDALSTLESLLCIASSRESQAMQLQLAGQATEAAALQAAIAQLLAAKDQLSSKPGAPASTSAPSAYPPVAKRQRKESPPLLQPQPLAAQQQQLAPQAELLLPELTGGAQLPLSMVRLLPVEQVLQLPVDVLPLSEFQRLPVSQRQQLPGDLQLLLTTVLDKMVRLQVLAAQQRRQPPAAPAASQPSLPASAQPQPSTSGTSQGITQPTRPLPLRVASAPLAASVFSVPPSRAATPTPSASSNSVLAALLTALVSRPGGLSLAPSQAGTN</sequence>
<name>A0A9D4TFQ3_CHLVU</name>
<keyword evidence="3" id="KW-1185">Reference proteome</keyword>
<feature type="region of interest" description="Disordered" evidence="1">
    <location>
        <begin position="165"/>
        <end position="192"/>
    </location>
</feature>
<feature type="compositionally biased region" description="Low complexity" evidence="1">
    <location>
        <begin position="288"/>
        <end position="309"/>
    </location>
</feature>
<reference evidence="2" key="2">
    <citation type="submission" date="2020-11" db="EMBL/GenBank/DDBJ databases">
        <authorList>
            <person name="Cecchin M."/>
            <person name="Marcolungo L."/>
            <person name="Rossato M."/>
            <person name="Girolomoni L."/>
            <person name="Cosentino E."/>
            <person name="Cuine S."/>
            <person name="Li-Beisson Y."/>
            <person name="Delledonne M."/>
            <person name="Ballottari M."/>
        </authorList>
    </citation>
    <scope>NUCLEOTIDE SEQUENCE</scope>
    <source>
        <strain evidence="2">211/11P</strain>
        <tissue evidence="2">Whole cell</tissue>
    </source>
</reference>
<feature type="region of interest" description="Disordered" evidence="1">
    <location>
        <begin position="1"/>
        <end position="44"/>
    </location>
</feature>
<accession>A0A9D4TFQ3</accession>
<feature type="compositionally biased region" description="Low complexity" evidence="1">
    <location>
        <begin position="22"/>
        <end position="44"/>
    </location>
</feature>
<dbReference type="AlphaFoldDB" id="A0A9D4TFQ3"/>
<feature type="compositionally biased region" description="Polar residues" evidence="1">
    <location>
        <begin position="310"/>
        <end position="322"/>
    </location>
</feature>
<reference evidence="2" key="1">
    <citation type="journal article" date="2019" name="Plant J.">
        <title>Chlorella vulgaris genome assembly and annotation reveals the molecular basis for metabolic acclimation to high light conditions.</title>
        <authorList>
            <person name="Cecchin M."/>
            <person name="Marcolungo L."/>
            <person name="Rossato M."/>
            <person name="Girolomoni L."/>
            <person name="Cosentino E."/>
            <person name="Cuine S."/>
            <person name="Li-Beisson Y."/>
            <person name="Delledonne M."/>
            <person name="Ballottari M."/>
        </authorList>
    </citation>
    <scope>NUCLEOTIDE SEQUENCE</scope>
    <source>
        <strain evidence="2">211/11P</strain>
    </source>
</reference>
<evidence type="ECO:0000256" key="1">
    <source>
        <dbReference type="SAM" id="MobiDB-lite"/>
    </source>
</evidence>
<comment type="caution">
    <text evidence="2">The sequence shown here is derived from an EMBL/GenBank/DDBJ whole genome shotgun (WGS) entry which is preliminary data.</text>
</comment>
<dbReference type="EMBL" id="SIDB01000013">
    <property type="protein sequence ID" value="KAI3424370.1"/>
    <property type="molecule type" value="Genomic_DNA"/>
</dbReference>
<evidence type="ECO:0000313" key="2">
    <source>
        <dbReference type="EMBL" id="KAI3424370.1"/>
    </source>
</evidence>
<gene>
    <name evidence="2" type="ORF">D9Q98_009923</name>
</gene>
<organism evidence="2 3">
    <name type="scientific">Chlorella vulgaris</name>
    <name type="common">Green alga</name>
    <dbReference type="NCBI Taxonomy" id="3077"/>
    <lineage>
        <taxon>Eukaryota</taxon>
        <taxon>Viridiplantae</taxon>
        <taxon>Chlorophyta</taxon>
        <taxon>core chlorophytes</taxon>
        <taxon>Trebouxiophyceae</taxon>
        <taxon>Chlorellales</taxon>
        <taxon>Chlorellaceae</taxon>
        <taxon>Chlorella clade</taxon>
        <taxon>Chlorella</taxon>
    </lineage>
</organism>
<feature type="region of interest" description="Disordered" evidence="1">
    <location>
        <begin position="71"/>
        <end position="108"/>
    </location>
</feature>
<evidence type="ECO:0000313" key="3">
    <source>
        <dbReference type="Proteomes" id="UP001055712"/>
    </source>
</evidence>
<feature type="compositionally biased region" description="Low complexity" evidence="1">
    <location>
        <begin position="165"/>
        <end position="184"/>
    </location>
</feature>